<evidence type="ECO:0000256" key="6">
    <source>
        <dbReference type="RuleBase" id="RU003560"/>
    </source>
</evidence>
<evidence type="ECO:0000256" key="2">
    <source>
        <dbReference type="ARBA" id="ARBA00008954"/>
    </source>
</evidence>
<evidence type="ECO:0000256" key="1">
    <source>
        <dbReference type="ARBA" id="ARBA00001933"/>
    </source>
</evidence>
<dbReference type="InterPro" id="IPR015422">
    <property type="entry name" value="PyrdxlP-dep_Trfase_small"/>
</dbReference>
<dbReference type="Proteomes" id="UP000315434">
    <property type="component" value="Unassembled WGS sequence"/>
</dbReference>
<keyword evidence="3 8" id="KW-0032">Aminotransferase</keyword>
<evidence type="ECO:0000256" key="3">
    <source>
        <dbReference type="ARBA" id="ARBA00022576"/>
    </source>
</evidence>
<dbReference type="OrthoDB" id="9801834at2"/>
<dbReference type="GO" id="GO:0030170">
    <property type="term" value="F:pyridoxal phosphate binding"/>
    <property type="evidence" value="ECO:0007669"/>
    <property type="project" value="InterPro"/>
</dbReference>
<protein>
    <submittedName>
        <fullName evidence="8">Aminotransferase class III-fold pyridoxal phosphate-dependent enzyme</fullName>
    </submittedName>
</protein>
<accession>A0A546X3C4</accession>
<feature type="region of interest" description="Disordered" evidence="7">
    <location>
        <begin position="1"/>
        <end position="24"/>
    </location>
</feature>
<evidence type="ECO:0000313" key="8">
    <source>
        <dbReference type="EMBL" id="TRA95263.1"/>
    </source>
</evidence>
<evidence type="ECO:0000313" key="9">
    <source>
        <dbReference type="Proteomes" id="UP000315434"/>
    </source>
</evidence>
<comment type="caution">
    <text evidence="8">The sequence shown here is derived from an EMBL/GenBank/DDBJ whole genome shotgun (WGS) entry which is preliminary data.</text>
</comment>
<dbReference type="PANTHER" id="PTHR43094">
    <property type="entry name" value="AMINOTRANSFERASE"/>
    <property type="match status" value="1"/>
</dbReference>
<dbReference type="RefSeq" id="WP_142843442.1">
    <property type="nucleotide sequence ID" value="NZ_SGNY01000013.1"/>
</dbReference>
<dbReference type="InterPro" id="IPR015421">
    <property type="entry name" value="PyrdxlP-dep_Trfase_major"/>
</dbReference>
<name>A0A546X3C4_RHIRH</name>
<dbReference type="InterPro" id="IPR049704">
    <property type="entry name" value="Aminotrans_3_PPA_site"/>
</dbReference>
<reference evidence="8 9" key="1">
    <citation type="journal article" date="2019" name="Appl. Microbiol. Biotechnol.">
        <title>Differential efficiency of wild type rhizogenic strains for rol gene transformation of plants.</title>
        <authorList>
            <person name="Desmet S."/>
            <person name="De Keyser E."/>
            <person name="Van Vaerenbergh J."/>
            <person name="Baeyen S."/>
            <person name="Van Huylenbroeck J."/>
            <person name="Geelen D."/>
            <person name="Dhooghe E."/>
        </authorList>
    </citation>
    <scope>NUCLEOTIDE SEQUENCE [LARGE SCALE GENOMIC DNA]</scope>
    <source>
        <strain evidence="8 9">GBBC3284</strain>
    </source>
</reference>
<dbReference type="PIRSF" id="PIRSF000521">
    <property type="entry name" value="Transaminase_4ab_Lys_Orn"/>
    <property type="match status" value="1"/>
</dbReference>
<organism evidence="8 9">
    <name type="scientific">Rhizobium rhizogenes</name>
    <name type="common">Agrobacterium rhizogenes</name>
    <dbReference type="NCBI Taxonomy" id="359"/>
    <lineage>
        <taxon>Bacteria</taxon>
        <taxon>Pseudomonadati</taxon>
        <taxon>Pseudomonadota</taxon>
        <taxon>Alphaproteobacteria</taxon>
        <taxon>Hyphomicrobiales</taxon>
        <taxon>Rhizobiaceae</taxon>
        <taxon>Rhizobium/Agrobacterium group</taxon>
        <taxon>Rhizobium</taxon>
    </lineage>
</organism>
<keyword evidence="5 6" id="KW-0663">Pyridoxal phosphate</keyword>
<dbReference type="FunFam" id="3.40.640.10:FF:000014">
    <property type="entry name" value="Adenosylmethionine-8-amino-7-oxononanoate aminotransferase, probable"/>
    <property type="match status" value="1"/>
</dbReference>
<dbReference type="AlphaFoldDB" id="A0A546X3C4"/>
<dbReference type="NCBIfam" id="NF005683">
    <property type="entry name" value="PRK07481.1"/>
    <property type="match status" value="1"/>
</dbReference>
<dbReference type="EMBL" id="SGNY01000013">
    <property type="protein sequence ID" value="TRA95263.1"/>
    <property type="molecule type" value="Genomic_DNA"/>
</dbReference>
<dbReference type="SUPFAM" id="SSF53383">
    <property type="entry name" value="PLP-dependent transferases"/>
    <property type="match status" value="1"/>
</dbReference>
<dbReference type="GO" id="GO:0008483">
    <property type="term" value="F:transaminase activity"/>
    <property type="evidence" value="ECO:0007669"/>
    <property type="project" value="UniProtKB-KW"/>
</dbReference>
<dbReference type="Gene3D" id="3.40.640.10">
    <property type="entry name" value="Type I PLP-dependent aspartate aminotransferase-like (Major domain)"/>
    <property type="match status" value="1"/>
</dbReference>
<dbReference type="PROSITE" id="PS00600">
    <property type="entry name" value="AA_TRANSFER_CLASS_3"/>
    <property type="match status" value="1"/>
</dbReference>
<comment type="cofactor">
    <cofactor evidence="1">
        <name>pyridoxal 5'-phosphate</name>
        <dbReference type="ChEBI" id="CHEBI:597326"/>
    </cofactor>
</comment>
<evidence type="ECO:0000256" key="5">
    <source>
        <dbReference type="ARBA" id="ARBA00022898"/>
    </source>
</evidence>
<dbReference type="CDD" id="cd00610">
    <property type="entry name" value="OAT_like"/>
    <property type="match status" value="1"/>
</dbReference>
<dbReference type="InterPro" id="IPR005814">
    <property type="entry name" value="Aminotrans_3"/>
</dbReference>
<dbReference type="Gene3D" id="3.90.1150.10">
    <property type="entry name" value="Aspartate Aminotransferase, domain 1"/>
    <property type="match status" value="1"/>
</dbReference>
<dbReference type="Pfam" id="PF00202">
    <property type="entry name" value="Aminotran_3"/>
    <property type="match status" value="1"/>
</dbReference>
<dbReference type="PANTHER" id="PTHR43094:SF1">
    <property type="entry name" value="AMINOTRANSFERASE CLASS-III"/>
    <property type="match status" value="1"/>
</dbReference>
<sequence length="455" mass="49711">MTNEQHILEASSSSLWHPMQRPSDLKSNPPMMIVEADGIHVVDNCGRRYLDATAGGLSNVTLGYSASSIKQAMAKQLDKLPYYSAFRGHTNEPAEKLSHQLTEEWFKSENMRRVFLTSGGSDSVDTAMRLARQFWKIQGSGDRYKFLAMRNGYHGTHFGGASLNGRSAVRRPYEPLLQGCFHIPVPSTFRNTFDEQDPEKLVRLCISVLEEEINFQGADTIAALFAEPISGAGGLVVPPASFWPELRRVCDKYDILLIADEVITGFGRTGEDSGSRVWNVKPDMMCVAKAITSGYFPLGATLLNERVASAFETNESVKSLIGHGYTNSGHPVGCAAAIATLDLYRSLGTTAMAKARGDMLLKSLIEMMDRFPKIGQASGKGLHLCLDIVDQPNTNVAASMEQMTKISLAAEAVGLLVRINGSQVLITPPLIVTEAQTVEIADLLRLALDKAFHVE</sequence>
<comment type="similarity">
    <text evidence="2 6">Belongs to the class-III pyridoxal-phosphate-dependent aminotransferase family.</text>
</comment>
<keyword evidence="4 8" id="KW-0808">Transferase</keyword>
<evidence type="ECO:0000256" key="7">
    <source>
        <dbReference type="SAM" id="MobiDB-lite"/>
    </source>
</evidence>
<dbReference type="InterPro" id="IPR015424">
    <property type="entry name" value="PyrdxlP-dep_Trfase"/>
</dbReference>
<proteinExistence type="inferred from homology"/>
<gene>
    <name evidence="8" type="ORF">EXN68_25715</name>
</gene>
<evidence type="ECO:0000256" key="4">
    <source>
        <dbReference type="ARBA" id="ARBA00022679"/>
    </source>
</evidence>
<feature type="compositionally biased region" description="Polar residues" evidence="7">
    <location>
        <begin position="1"/>
        <end position="15"/>
    </location>
</feature>